<comment type="caution">
    <text evidence="1">The sequence shown here is derived from an EMBL/GenBank/DDBJ whole genome shotgun (WGS) entry which is preliminary data.</text>
</comment>
<evidence type="ECO:0000313" key="1">
    <source>
        <dbReference type="EMBL" id="KNC34108.1"/>
    </source>
</evidence>
<dbReference type="EMBL" id="JRES01000104">
    <property type="protein sequence ID" value="KNC34108.1"/>
    <property type="molecule type" value="Genomic_DNA"/>
</dbReference>
<dbReference type="Proteomes" id="UP000037069">
    <property type="component" value="Unassembled WGS sequence"/>
</dbReference>
<evidence type="ECO:0000313" key="2">
    <source>
        <dbReference type="Proteomes" id="UP000037069"/>
    </source>
</evidence>
<accession>A0A0L0CP28</accession>
<reference evidence="1 2" key="1">
    <citation type="journal article" date="2015" name="Nat. Commun.">
        <title>Lucilia cuprina genome unlocks parasitic fly biology to underpin future interventions.</title>
        <authorList>
            <person name="Anstead C.A."/>
            <person name="Korhonen P.K."/>
            <person name="Young N.D."/>
            <person name="Hall R.S."/>
            <person name="Jex A.R."/>
            <person name="Murali S.C."/>
            <person name="Hughes D.S."/>
            <person name="Lee S.F."/>
            <person name="Perry T."/>
            <person name="Stroehlein A.J."/>
            <person name="Ansell B.R."/>
            <person name="Breugelmans B."/>
            <person name="Hofmann A."/>
            <person name="Qu J."/>
            <person name="Dugan S."/>
            <person name="Lee S.L."/>
            <person name="Chao H."/>
            <person name="Dinh H."/>
            <person name="Han Y."/>
            <person name="Doddapaneni H.V."/>
            <person name="Worley K.C."/>
            <person name="Muzny D.M."/>
            <person name="Ioannidis P."/>
            <person name="Waterhouse R.M."/>
            <person name="Zdobnov E.M."/>
            <person name="James P.J."/>
            <person name="Bagnall N.H."/>
            <person name="Kotze A.C."/>
            <person name="Gibbs R.A."/>
            <person name="Richards S."/>
            <person name="Batterham P."/>
            <person name="Gasser R.B."/>
        </authorList>
    </citation>
    <scope>NUCLEOTIDE SEQUENCE [LARGE SCALE GENOMIC DNA]</scope>
    <source>
        <strain evidence="1 2">LS</strain>
        <tissue evidence="1">Full body</tissue>
    </source>
</reference>
<gene>
    <name evidence="1" type="ORF">FF38_06468</name>
</gene>
<organism evidence="1 2">
    <name type="scientific">Lucilia cuprina</name>
    <name type="common">Green bottle fly</name>
    <name type="synonym">Australian sheep blowfly</name>
    <dbReference type="NCBI Taxonomy" id="7375"/>
    <lineage>
        <taxon>Eukaryota</taxon>
        <taxon>Metazoa</taxon>
        <taxon>Ecdysozoa</taxon>
        <taxon>Arthropoda</taxon>
        <taxon>Hexapoda</taxon>
        <taxon>Insecta</taxon>
        <taxon>Pterygota</taxon>
        <taxon>Neoptera</taxon>
        <taxon>Endopterygota</taxon>
        <taxon>Diptera</taxon>
        <taxon>Brachycera</taxon>
        <taxon>Muscomorpha</taxon>
        <taxon>Oestroidea</taxon>
        <taxon>Calliphoridae</taxon>
        <taxon>Luciliinae</taxon>
        <taxon>Lucilia</taxon>
    </lineage>
</organism>
<sequence>MIDILALRQLSCIFKFFNSRKQFSLKGERLRRGLLPCFCLNLTDINKKTILKDEMQLIIHLLANWMLTSFSLQESGAQDVFLNLICFSKHQPSYSYPNKENRKCSKDFRPDTKHQISNTGAWQMLPTTFKFSSNPTNQPRVVKDAKEAGLKTSLFTPSTTIHNSFVLPHLQVTDDNQIVQVAP</sequence>
<dbReference type="AlphaFoldDB" id="A0A0L0CP28"/>
<protein>
    <submittedName>
        <fullName evidence="1">Uncharacterized protein</fullName>
    </submittedName>
</protein>
<proteinExistence type="predicted"/>
<name>A0A0L0CP28_LUCCU</name>
<keyword evidence="2" id="KW-1185">Reference proteome</keyword>